<evidence type="ECO:0000313" key="3">
    <source>
        <dbReference type="Proteomes" id="UP000095230"/>
    </source>
</evidence>
<keyword evidence="1" id="KW-0472">Membrane</keyword>
<gene>
    <name evidence="2" type="ORF">BEL05_15355</name>
</gene>
<evidence type="ECO:0000256" key="1">
    <source>
        <dbReference type="SAM" id="Phobius"/>
    </source>
</evidence>
<dbReference type="Gene3D" id="1.20.1640.10">
    <property type="entry name" value="Multidrug efflux transporter AcrB transmembrane domain"/>
    <property type="match status" value="2"/>
</dbReference>
<reference evidence="2 3" key="1">
    <citation type="submission" date="2016-07" db="EMBL/GenBank/DDBJ databases">
        <title>Whole-genome of two Shewanella species isolated from a digestive organ of sea cucumber Apostichopus japonicus Selenka 1867.</title>
        <authorList>
            <person name="Hong H.-H."/>
            <person name="Choi H."/>
            <person name="Cheon S."/>
            <person name="Oh J.-S."/>
            <person name="Lee H.-G."/>
            <person name="Park C."/>
        </authorList>
    </citation>
    <scope>NUCLEOTIDE SEQUENCE [LARGE SCALE GENOMIC DNA]</scope>
    <source>
        <strain evidence="2 3">CSB03KR</strain>
    </source>
</reference>
<dbReference type="SUPFAM" id="SSF82866">
    <property type="entry name" value="Multidrug efflux transporter AcrB transmembrane domain"/>
    <property type="match status" value="2"/>
</dbReference>
<feature type="transmembrane region" description="Helical" evidence="1">
    <location>
        <begin position="297"/>
        <end position="318"/>
    </location>
</feature>
<feature type="transmembrane region" description="Helical" evidence="1">
    <location>
        <begin position="446"/>
        <end position="465"/>
    </location>
</feature>
<dbReference type="InterPro" id="IPR050545">
    <property type="entry name" value="Mycobact_MmpL"/>
</dbReference>
<feature type="transmembrane region" description="Helical" evidence="1">
    <location>
        <begin position="742"/>
        <end position="763"/>
    </location>
</feature>
<dbReference type="STRING" id="23.BEL05_15355"/>
<sequence length="798" mass="86479">MMIKGSNPAGQGSIKRKAMIWFALVFCAFMLGVYQLNQGAKIQSDILAMLPEIHEEALTQVALERVESQLADRVYIALQASSEAQAIDSAQLLLTQLRTDKNVFTDVKSGDIDSVRALNQFYFPHRFSLLTANQQTLIENKQLARLEANALAQLYNAFGYANSELISQDPLLLYPDTLKAMAPTQKVKVAQGILVSTTHNDLGQSYYSAIVMAKGVGSAFNPQSQQQQINKLTESIAVVRAQLPTGVELKVLKAGALFHASAATLQAKKEVSSLGLASLIGVIALVWWAFRSMMPLLIASLTIATSLLFAVVATLSLFGELHLLTLVFGTSLIGIAIDFSFHFYCERLEQADSSASVAVTKVFPAATLALITTVLAYSAIGMTPFPGMQQVAIFCAAGLIGAYITLVLAYPFIANSRLPHRPLPLRLAQQYLDKIAVLSQQGNTSWWRTGLLGIALVTALGLSQLQTDDDIRNLQQSPNDVVSQEAQLRLLLSGGTDNQFILVRAPNAQALLQQLEAIKPTLNKLTQDGVIGNAINLANYLPSQTTQATNYRLQGEIYHNIDHILAKMGLAPELASDLRQQYQQAAALTITPEAFFNSPAGQLFSPLWLPASNQERDFGAIVLLGGISNIDTLQQALATTSSVQLVDKVADISHVMAKYRSLTLWLLLLSLLIAWGIFSMRFGVRLALYVTAVPATSALLTLGLLGLLGSGLTLFHALALILVFGIGVDYSLFFAEAKQGRAVMMAVFMSACSTLLAFGLLAFSQTPAIHYFGLTLLLGIGCTFLLSPFVHNFIRTHK</sequence>
<dbReference type="OrthoDB" id="9780358at2"/>
<dbReference type="PANTHER" id="PTHR33406:SF13">
    <property type="entry name" value="MEMBRANE PROTEIN YDFJ"/>
    <property type="match status" value="1"/>
</dbReference>
<dbReference type="AlphaFoldDB" id="A0A1E5ITF6"/>
<name>A0A1E5ITF6_SHECO</name>
<feature type="transmembrane region" description="Helical" evidence="1">
    <location>
        <begin position="769"/>
        <end position="790"/>
    </location>
</feature>
<feature type="transmembrane region" description="Helical" evidence="1">
    <location>
        <begin position="324"/>
        <end position="345"/>
    </location>
</feature>
<protein>
    <submittedName>
        <fullName evidence="2">Transporter permease</fullName>
    </submittedName>
</protein>
<feature type="transmembrane region" description="Helical" evidence="1">
    <location>
        <begin position="662"/>
        <end position="679"/>
    </location>
</feature>
<dbReference type="GO" id="GO:0005886">
    <property type="term" value="C:plasma membrane"/>
    <property type="evidence" value="ECO:0007669"/>
    <property type="project" value="TreeGrafter"/>
</dbReference>
<accession>A0A1E5ITF6</accession>
<organism evidence="2 3">
    <name type="scientific">Shewanella colwelliana</name>
    <name type="common">Alteromonas colwelliana</name>
    <dbReference type="NCBI Taxonomy" id="23"/>
    <lineage>
        <taxon>Bacteria</taxon>
        <taxon>Pseudomonadati</taxon>
        <taxon>Pseudomonadota</taxon>
        <taxon>Gammaproteobacteria</taxon>
        <taxon>Alteromonadales</taxon>
        <taxon>Shewanellaceae</taxon>
        <taxon>Shewanella</taxon>
    </lineage>
</organism>
<proteinExistence type="predicted"/>
<comment type="caution">
    <text evidence="2">The sequence shown here is derived from an EMBL/GenBank/DDBJ whole genome shotgun (WGS) entry which is preliminary data.</text>
</comment>
<dbReference type="PANTHER" id="PTHR33406">
    <property type="entry name" value="MEMBRANE PROTEIN MJ1562-RELATED"/>
    <property type="match status" value="1"/>
</dbReference>
<feature type="transmembrane region" description="Helical" evidence="1">
    <location>
        <begin position="714"/>
        <end position="735"/>
    </location>
</feature>
<keyword evidence="1" id="KW-0812">Transmembrane</keyword>
<feature type="transmembrane region" description="Helical" evidence="1">
    <location>
        <begin position="686"/>
        <end position="708"/>
    </location>
</feature>
<feature type="transmembrane region" description="Helical" evidence="1">
    <location>
        <begin position="391"/>
        <end position="413"/>
    </location>
</feature>
<evidence type="ECO:0000313" key="2">
    <source>
        <dbReference type="EMBL" id="OEG73825.1"/>
    </source>
</evidence>
<dbReference type="Proteomes" id="UP000095230">
    <property type="component" value="Unassembled WGS sequence"/>
</dbReference>
<feature type="transmembrane region" description="Helical" evidence="1">
    <location>
        <begin position="357"/>
        <end position="379"/>
    </location>
</feature>
<feature type="transmembrane region" description="Helical" evidence="1">
    <location>
        <begin position="271"/>
        <end position="290"/>
    </location>
</feature>
<keyword evidence="1" id="KW-1133">Transmembrane helix</keyword>
<dbReference type="EMBL" id="MCBT01000033">
    <property type="protein sequence ID" value="OEG73825.1"/>
    <property type="molecule type" value="Genomic_DNA"/>
</dbReference>